<dbReference type="GeneID" id="494797"/>
<evidence type="ECO:0000256" key="1">
    <source>
        <dbReference type="ARBA" id="ARBA00006426"/>
    </source>
</evidence>
<gene>
    <name evidence="5" type="primary">serpinb10.L</name>
</gene>
<dbReference type="Gene3D" id="2.30.39.10">
    <property type="entry name" value="Alpha-1-antitrypsin, domain 1"/>
    <property type="match status" value="1"/>
</dbReference>
<evidence type="ECO:0000313" key="5">
    <source>
        <dbReference type="RefSeq" id="XP_041422196.1"/>
    </source>
</evidence>
<comment type="similarity">
    <text evidence="1">Belongs to the serpin family. Ov-serpin subfamily.</text>
</comment>
<keyword evidence="2" id="KW-1133">Transmembrane helix</keyword>
<dbReference type="InterPro" id="IPR042185">
    <property type="entry name" value="Serpin_sf_2"/>
</dbReference>
<dbReference type="SUPFAM" id="SSF56574">
    <property type="entry name" value="Serpins"/>
    <property type="match status" value="1"/>
</dbReference>
<keyword evidence="4" id="KW-1185">Reference proteome</keyword>
<dbReference type="InterPro" id="IPR000215">
    <property type="entry name" value="Serpin_fam"/>
</dbReference>
<dbReference type="Gene3D" id="3.30.497.10">
    <property type="entry name" value="Antithrombin, subunit I, domain 2"/>
    <property type="match status" value="1"/>
</dbReference>
<dbReference type="Proteomes" id="UP000186698">
    <property type="component" value="Chromosome 6L"/>
</dbReference>
<feature type="transmembrane region" description="Helical" evidence="2">
    <location>
        <begin position="41"/>
        <end position="59"/>
    </location>
</feature>
<dbReference type="InterPro" id="IPR023796">
    <property type="entry name" value="Serpin_dom"/>
</dbReference>
<dbReference type="CTD" id="494797"/>
<dbReference type="RefSeq" id="XP_041422196.1">
    <property type="nucleotide sequence ID" value="XM_041566262.1"/>
</dbReference>
<dbReference type="OrthoDB" id="671595at2759"/>
<evidence type="ECO:0000313" key="4">
    <source>
        <dbReference type="Proteomes" id="UP000186698"/>
    </source>
</evidence>
<protein>
    <submittedName>
        <fullName evidence="5">Leukocyte elastase inhibitor isoform X1</fullName>
    </submittedName>
</protein>
<dbReference type="CDD" id="cd19956">
    <property type="entry name" value="serpinB"/>
    <property type="match status" value="1"/>
</dbReference>
<dbReference type="SMART" id="SM00093">
    <property type="entry name" value="SERPIN"/>
    <property type="match status" value="1"/>
</dbReference>
<sequence>MQGTGCASKCNYFIMDICTANNAFTIDVLKEVSKNSAGQNVVFSSMSIMISLAMVYLGARGNTAGDMRKALHFDDIEDVHTHFQVLLKEMMKNNNDYTLTTVNKLFGEKRYNFLPSFLKAINKFYGTPLEKVDFSFNPEATRQYINAWIQQKTKGKIQNLLPETSISSNTALVVTNTLYFLANWTTQFSEEATSKAPFTLITNEQIKVNMMATMNTFNMNRIEKLGMSVLELPYGDKKDLNMIIMLPDNSTVLAKVDREISYEKLNKWTSENMSPNYMTVYLPRFRMEKSFSLKKVLSSLGMSSAFSQGRANFSGMERQQTLYVSDVHHKTFLEVNEKGTEAASATGSVMSIRSLAYEEFKADRPFHFFIRHNKNNCILLYGKFYKP</sequence>
<dbReference type="GO" id="GO:0004867">
    <property type="term" value="F:serine-type endopeptidase inhibitor activity"/>
    <property type="evidence" value="ECO:0000318"/>
    <property type="project" value="GO_Central"/>
</dbReference>
<dbReference type="PANTHER" id="PTHR11461:SF382">
    <property type="entry name" value="SERPIN B10-LIKE"/>
    <property type="match status" value="1"/>
</dbReference>
<organism evidence="4 5">
    <name type="scientific">Xenopus laevis</name>
    <name type="common">African clawed frog</name>
    <dbReference type="NCBI Taxonomy" id="8355"/>
    <lineage>
        <taxon>Eukaryota</taxon>
        <taxon>Metazoa</taxon>
        <taxon>Chordata</taxon>
        <taxon>Craniata</taxon>
        <taxon>Vertebrata</taxon>
        <taxon>Euteleostomi</taxon>
        <taxon>Amphibia</taxon>
        <taxon>Batrachia</taxon>
        <taxon>Anura</taxon>
        <taxon>Pipoidea</taxon>
        <taxon>Pipidae</taxon>
        <taxon>Xenopodinae</taxon>
        <taxon>Xenopus</taxon>
        <taxon>Xenopus</taxon>
    </lineage>
</organism>
<evidence type="ECO:0000256" key="2">
    <source>
        <dbReference type="SAM" id="Phobius"/>
    </source>
</evidence>
<name>A0A8J1KY15_XENLA</name>
<dbReference type="GO" id="GO:0005615">
    <property type="term" value="C:extracellular space"/>
    <property type="evidence" value="ECO:0000318"/>
    <property type="project" value="GO_Central"/>
</dbReference>
<feature type="domain" description="Serpin" evidence="3">
    <location>
        <begin position="26"/>
        <end position="387"/>
    </location>
</feature>
<reference evidence="5" key="1">
    <citation type="submission" date="2025-08" db="UniProtKB">
        <authorList>
            <consortium name="RefSeq"/>
        </authorList>
    </citation>
    <scope>IDENTIFICATION</scope>
    <source>
        <strain evidence="5">J_2021</strain>
        <tissue evidence="5">Erythrocytes</tissue>
    </source>
</reference>
<evidence type="ECO:0000259" key="3">
    <source>
        <dbReference type="SMART" id="SM00093"/>
    </source>
</evidence>
<dbReference type="Pfam" id="PF00079">
    <property type="entry name" value="Serpin"/>
    <property type="match status" value="1"/>
</dbReference>
<dbReference type="PANTHER" id="PTHR11461">
    <property type="entry name" value="SERINE PROTEASE INHIBITOR, SERPIN"/>
    <property type="match status" value="1"/>
</dbReference>
<keyword evidence="2" id="KW-0812">Transmembrane</keyword>
<dbReference type="AlphaFoldDB" id="A0A8J1KY15"/>
<dbReference type="InterPro" id="IPR042178">
    <property type="entry name" value="Serpin_sf_1"/>
</dbReference>
<proteinExistence type="inferred from homology"/>
<dbReference type="InterPro" id="IPR036186">
    <property type="entry name" value="Serpin_sf"/>
</dbReference>
<keyword evidence="2" id="KW-0472">Membrane</keyword>
<accession>A0A8J1KY15</accession>
<dbReference type="FunFam" id="2.30.39.10:FF:000001">
    <property type="entry name" value="Serpin family B member 2"/>
    <property type="match status" value="1"/>
</dbReference>